<dbReference type="AlphaFoldDB" id="A0A5U9KXQ3"/>
<evidence type="ECO:0000313" key="3">
    <source>
        <dbReference type="EMBL" id="EBS2695979.1"/>
    </source>
</evidence>
<evidence type="ECO:0000256" key="1">
    <source>
        <dbReference type="SAM" id="Phobius"/>
    </source>
</evidence>
<comment type="caution">
    <text evidence="3">The sequence shown here is derived from an EMBL/GenBank/DDBJ whole genome shotgun (WGS) entry which is preliminary data.</text>
</comment>
<sequence>MTAGMKGTERRIWRNSMILILPECVIQMVMLIICSGDGQLKGLLNGGRMISWTESVTEWVADGKPVQVGLSRYGSGPEMLLLPALSSISTRDELRGLQIRLGEYYSTLSVDWPGFGTLPRPEVAWRPEHYRGFLRYLTENVVKPEVTVACGHAAGYLLAQAATSPDSVGRLCLLSPTWRGPLPTMLRRRPAFLRRLPGLVDFPGVGTLFYRLNVNSQMIRMMSRGHVYEEPRWLTESRQAEKLCVTEAPGARHSSFRFVTGALDLFTDRGAFLDTLNHINHPVLVITGRYTPEKSRQEMDALCAQPGVESVELSCGKLSFYEEFPGETALAVRQLLVSEGKKAD</sequence>
<proteinExistence type="predicted"/>
<reference evidence="3" key="1">
    <citation type="submission" date="2018-07" db="EMBL/GenBank/DDBJ databases">
        <authorList>
            <person name="Ashton P.M."/>
            <person name="Dallman T."/>
            <person name="Nair S."/>
            <person name="De Pinna E."/>
            <person name="Peters T."/>
            <person name="Grant K."/>
        </authorList>
    </citation>
    <scope>NUCLEOTIDE SEQUENCE [LARGE SCALE GENOMIC DNA]</scope>
    <source>
        <strain evidence="3">436933</strain>
    </source>
</reference>
<keyword evidence="3" id="KW-0378">Hydrolase</keyword>
<organism evidence="3">
    <name type="scientific">Salmonella newport</name>
    <dbReference type="NCBI Taxonomy" id="108619"/>
    <lineage>
        <taxon>Bacteria</taxon>
        <taxon>Pseudomonadati</taxon>
        <taxon>Pseudomonadota</taxon>
        <taxon>Gammaproteobacteria</taxon>
        <taxon>Enterobacterales</taxon>
        <taxon>Enterobacteriaceae</taxon>
        <taxon>Salmonella</taxon>
    </lineage>
</organism>
<dbReference type="SUPFAM" id="SSF53474">
    <property type="entry name" value="alpha/beta-Hydrolases"/>
    <property type="match status" value="1"/>
</dbReference>
<dbReference type="GO" id="GO:0016787">
    <property type="term" value="F:hydrolase activity"/>
    <property type="evidence" value="ECO:0007669"/>
    <property type="project" value="UniProtKB-KW"/>
</dbReference>
<dbReference type="InterPro" id="IPR000073">
    <property type="entry name" value="AB_hydrolase_1"/>
</dbReference>
<accession>A0A5U9KXQ3</accession>
<dbReference type="EMBL" id="AAGUYM010000048">
    <property type="protein sequence ID" value="EBS2695979.1"/>
    <property type="molecule type" value="Genomic_DNA"/>
</dbReference>
<name>A0A5U9KXQ3_SALNE</name>
<dbReference type="PANTHER" id="PTHR47914">
    <property type="entry name" value="ALPHA/BETA-HYDROLASES SUPERFAMILY PROTEIN"/>
    <property type="match status" value="1"/>
</dbReference>
<keyword evidence="1" id="KW-0812">Transmembrane</keyword>
<gene>
    <name evidence="3" type="ORF">DRY71_25215</name>
</gene>
<dbReference type="PANTHER" id="PTHR47914:SF1">
    <property type="entry name" value="ALPHA_BETA-HYDROLASES SUPERFAMILY PROTEIN"/>
    <property type="match status" value="1"/>
</dbReference>
<feature type="transmembrane region" description="Helical" evidence="1">
    <location>
        <begin position="12"/>
        <end position="33"/>
    </location>
</feature>
<dbReference type="InterPro" id="IPR029058">
    <property type="entry name" value="AB_hydrolase_fold"/>
</dbReference>
<evidence type="ECO:0000259" key="2">
    <source>
        <dbReference type="Pfam" id="PF12697"/>
    </source>
</evidence>
<keyword evidence="1" id="KW-1133">Transmembrane helix</keyword>
<protein>
    <submittedName>
        <fullName evidence="3">Alpha/beta hydrolase</fullName>
    </submittedName>
</protein>
<dbReference type="Proteomes" id="UP000839726">
    <property type="component" value="Unassembled WGS sequence"/>
</dbReference>
<dbReference type="Gene3D" id="3.40.50.1820">
    <property type="entry name" value="alpha/beta hydrolase"/>
    <property type="match status" value="1"/>
</dbReference>
<dbReference type="Pfam" id="PF12697">
    <property type="entry name" value="Abhydrolase_6"/>
    <property type="match status" value="1"/>
</dbReference>
<feature type="domain" description="AB hydrolase-1" evidence="2">
    <location>
        <begin position="97"/>
        <end position="327"/>
    </location>
</feature>
<keyword evidence="1" id="KW-0472">Membrane</keyword>